<sequence>MSDRLRTFNDSKQLQRTLQLFQQYRKLNNETPSSSANTQVLKACVHLKDIRSEKAIYDLVSSHTKNNQHIVTLIFTA</sequence>
<dbReference type="Proteomes" id="UP000663828">
    <property type="component" value="Unassembled WGS sequence"/>
</dbReference>
<keyword evidence="3" id="KW-1185">Reference proteome</keyword>
<comment type="caution">
    <text evidence="1">The sequence shown here is derived from an EMBL/GenBank/DDBJ whole genome shotgun (WGS) entry which is preliminary data.</text>
</comment>
<evidence type="ECO:0000313" key="2">
    <source>
        <dbReference type="EMBL" id="CAF1162033.1"/>
    </source>
</evidence>
<accession>A0A813M8M1</accession>
<organism evidence="1 4">
    <name type="scientific">Adineta ricciae</name>
    <name type="common">Rotifer</name>
    <dbReference type="NCBI Taxonomy" id="249248"/>
    <lineage>
        <taxon>Eukaryota</taxon>
        <taxon>Metazoa</taxon>
        <taxon>Spiralia</taxon>
        <taxon>Gnathifera</taxon>
        <taxon>Rotifera</taxon>
        <taxon>Eurotatoria</taxon>
        <taxon>Bdelloidea</taxon>
        <taxon>Adinetida</taxon>
        <taxon>Adinetidae</taxon>
        <taxon>Adineta</taxon>
    </lineage>
</organism>
<name>A0A813M8M1_ADIRI</name>
<evidence type="ECO:0000313" key="4">
    <source>
        <dbReference type="Proteomes" id="UP000663852"/>
    </source>
</evidence>
<dbReference type="Proteomes" id="UP000663852">
    <property type="component" value="Unassembled WGS sequence"/>
</dbReference>
<evidence type="ECO:0000313" key="1">
    <source>
        <dbReference type="EMBL" id="CAF0719107.1"/>
    </source>
</evidence>
<gene>
    <name evidence="1" type="ORF">EDS130_LOCUS53</name>
    <name evidence="2" type="ORF">XAT740_LOCUS21537</name>
</gene>
<reference evidence="1" key="1">
    <citation type="submission" date="2021-02" db="EMBL/GenBank/DDBJ databases">
        <authorList>
            <person name="Nowell W R."/>
        </authorList>
    </citation>
    <scope>NUCLEOTIDE SEQUENCE</scope>
</reference>
<dbReference type="EMBL" id="CAJNOJ010000001">
    <property type="protein sequence ID" value="CAF0719107.1"/>
    <property type="molecule type" value="Genomic_DNA"/>
</dbReference>
<dbReference type="OrthoDB" id="185373at2759"/>
<proteinExistence type="predicted"/>
<evidence type="ECO:0000313" key="3">
    <source>
        <dbReference type="Proteomes" id="UP000663828"/>
    </source>
</evidence>
<dbReference type="EMBL" id="CAJNOR010001548">
    <property type="protein sequence ID" value="CAF1162033.1"/>
    <property type="molecule type" value="Genomic_DNA"/>
</dbReference>
<protein>
    <submittedName>
        <fullName evidence="1">Uncharacterized protein</fullName>
    </submittedName>
</protein>
<dbReference type="AlphaFoldDB" id="A0A813M8M1"/>